<dbReference type="InterPro" id="IPR011055">
    <property type="entry name" value="Dup_hybrid_motif"/>
</dbReference>
<comment type="caution">
    <text evidence="4">The sequence shown here is derived from an EMBL/GenBank/DDBJ whole genome shotgun (WGS) entry which is preliminary data.</text>
</comment>
<feature type="chain" id="PRO_5020515347" evidence="2">
    <location>
        <begin position="24"/>
        <end position="457"/>
    </location>
</feature>
<dbReference type="GO" id="GO:0004222">
    <property type="term" value="F:metalloendopeptidase activity"/>
    <property type="evidence" value="ECO:0007669"/>
    <property type="project" value="TreeGrafter"/>
</dbReference>
<reference evidence="4 5" key="1">
    <citation type="submission" date="2019-03" db="EMBL/GenBank/DDBJ databases">
        <title>Genomic Encyclopedia of Type Strains, Phase IV (KMG-IV): sequencing the most valuable type-strain genomes for metagenomic binning, comparative biology and taxonomic classification.</title>
        <authorList>
            <person name="Goeker M."/>
        </authorList>
    </citation>
    <scope>NUCLEOTIDE SEQUENCE [LARGE SCALE GENOMIC DNA]</scope>
    <source>
        <strain evidence="4 5">DSM 203</strain>
    </source>
</reference>
<evidence type="ECO:0000259" key="3">
    <source>
        <dbReference type="Pfam" id="PF01551"/>
    </source>
</evidence>
<dbReference type="FunFam" id="2.70.70.10:FF:000003">
    <property type="entry name" value="Murein hydrolase activator EnvC"/>
    <property type="match status" value="1"/>
</dbReference>
<keyword evidence="2" id="KW-0732">Signal</keyword>
<protein>
    <submittedName>
        <fullName evidence="4">Septal ring factor EnvC (AmiA/AmiB activator)</fullName>
    </submittedName>
</protein>
<feature type="domain" description="M23ase beta-sheet core" evidence="3">
    <location>
        <begin position="291"/>
        <end position="384"/>
    </location>
</feature>
<sequence>MNAASCVPRAWPWLCLCTLLAVAAPTAGSEPALETRQRDLVELEREVERLGTALADQQRTRGELIAALEGHEREIARLALAEREIAQQEARQRVRAEALAQRRLTARAALDGQLGELAELVRTAHVVGRADRLRLLLNQEDPVRAGRVLSYFAYLNRDRVQRIDRVRGEIERLAALAAAAAEQAALLAELGAERGATRARLEAAQDERETVLAALETAIAARRDDLAARRADAETLRRLIEHLRQRAAIQAELEIRRDPFAARKGRLTWPLIEGRVLAGFGSRKADSQLRWDGVLLAAEAGEEVHAVYDGRVVYADWLRGFGLLLVLEHGDGFMSLYGHNQALTKEVGEWVGAGEVIALSGNSGGQPRPALYFAIRHDGKPQDPTQWCSRPGARAALGHPPVAGNMSPRASSKAPLPGAALSARAETCDPYAIRDVRGAPVGRRVAESIIDREIPAS</sequence>
<evidence type="ECO:0000313" key="4">
    <source>
        <dbReference type="EMBL" id="TCW39900.1"/>
    </source>
</evidence>
<dbReference type="PANTHER" id="PTHR21666:SF270">
    <property type="entry name" value="MUREIN HYDROLASE ACTIVATOR ENVC"/>
    <property type="match status" value="1"/>
</dbReference>
<accession>A0A4V2WAM9</accession>
<dbReference type="RefSeq" id="WP_242465899.1">
    <property type="nucleotide sequence ID" value="NZ_NRRH01000001.1"/>
</dbReference>
<dbReference type="Gene3D" id="2.70.70.10">
    <property type="entry name" value="Glucose Permease (Domain IIA)"/>
    <property type="match status" value="1"/>
</dbReference>
<gene>
    <name evidence="4" type="ORF">EDC29_101316</name>
</gene>
<dbReference type="InterPro" id="IPR016047">
    <property type="entry name" value="M23ase_b-sheet_dom"/>
</dbReference>
<evidence type="ECO:0000256" key="1">
    <source>
        <dbReference type="SAM" id="Coils"/>
    </source>
</evidence>
<dbReference type="SUPFAM" id="SSF51261">
    <property type="entry name" value="Duplicated hybrid motif"/>
    <property type="match status" value="1"/>
</dbReference>
<feature type="coiled-coil region" evidence="1">
    <location>
        <begin position="163"/>
        <end position="246"/>
    </location>
</feature>
<dbReference type="PANTHER" id="PTHR21666">
    <property type="entry name" value="PEPTIDASE-RELATED"/>
    <property type="match status" value="1"/>
</dbReference>
<organism evidence="4 5">
    <name type="scientific">Marichromatium gracile</name>
    <name type="common">Chromatium gracile</name>
    <dbReference type="NCBI Taxonomy" id="1048"/>
    <lineage>
        <taxon>Bacteria</taxon>
        <taxon>Pseudomonadati</taxon>
        <taxon>Pseudomonadota</taxon>
        <taxon>Gammaproteobacteria</taxon>
        <taxon>Chromatiales</taxon>
        <taxon>Chromatiaceae</taxon>
        <taxon>Marichromatium</taxon>
    </lineage>
</organism>
<dbReference type="Pfam" id="PF01551">
    <property type="entry name" value="Peptidase_M23"/>
    <property type="match status" value="1"/>
</dbReference>
<dbReference type="CDD" id="cd12797">
    <property type="entry name" value="M23_peptidase"/>
    <property type="match status" value="1"/>
</dbReference>
<evidence type="ECO:0000313" key="5">
    <source>
        <dbReference type="Proteomes" id="UP000295247"/>
    </source>
</evidence>
<dbReference type="InterPro" id="IPR050570">
    <property type="entry name" value="Cell_wall_metabolism_enzyme"/>
</dbReference>
<feature type="coiled-coil region" evidence="1">
    <location>
        <begin position="33"/>
        <end position="91"/>
    </location>
</feature>
<proteinExistence type="predicted"/>
<feature type="signal peptide" evidence="2">
    <location>
        <begin position="1"/>
        <end position="23"/>
    </location>
</feature>
<dbReference type="AlphaFoldDB" id="A0A4V2WAM9"/>
<dbReference type="EMBL" id="SMDC01000001">
    <property type="protein sequence ID" value="TCW39900.1"/>
    <property type="molecule type" value="Genomic_DNA"/>
</dbReference>
<evidence type="ECO:0000256" key="2">
    <source>
        <dbReference type="SAM" id="SignalP"/>
    </source>
</evidence>
<keyword evidence="1" id="KW-0175">Coiled coil</keyword>
<dbReference type="Proteomes" id="UP000295247">
    <property type="component" value="Unassembled WGS sequence"/>
</dbReference>
<name>A0A4V2WAM9_MARGR</name>